<protein>
    <recommendedName>
        <fullName evidence="3">Coenzyme Q-binding protein COQ10 START domain-containing protein</fullName>
    </recommendedName>
</protein>
<reference evidence="1" key="1">
    <citation type="submission" date="2023-06" db="EMBL/GenBank/DDBJ databases">
        <title>Genome-scale phylogeny and comparative genomics of the fungal order Sordariales.</title>
        <authorList>
            <consortium name="Lawrence Berkeley National Laboratory"/>
            <person name="Hensen N."/>
            <person name="Bonometti L."/>
            <person name="Westerberg I."/>
            <person name="Brannstrom I.O."/>
            <person name="Guillou S."/>
            <person name="Cros-Aarteil S."/>
            <person name="Calhoun S."/>
            <person name="Haridas S."/>
            <person name="Kuo A."/>
            <person name="Mondo S."/>
            <person name="Pangilinan J."/>
            <person name="Riley R."/>
            <person name="Labutti K."/>
            <person name="Andreopoulos B."/>
            <person name="Lipzen A."/>
            <person name="Chen C."/>
            <person name="Yanf M."/>
            <person name="Daum C."/>
            <person name="Ng V."/>
            <person name="Clum A."/>
            <person name="Steindorff A."/>
            <person name="Ohm R."/>
            <person name="Martin F."/>
            <person name="Silar P."/>
            <person name="Natvig D."/>
            <person name="Lalanne C."/>
            <person name="Gautier V."/>
            <person name="Ament-Velasquez S.L."/>
            <person name="Kruys A."/>
            <person name="Hutchinson M.I."/>
            <person name="Powell A.J."/>
            <person name="Barry K."/>
            <person name="Miller A.N."/>
            <person name="Grigoriev I.V."/>
            <person name="Debuchy R."/>
            <person name="Gladieux P."/>
            <person name="Thoren M.H."/>
            <person name="Johannesson H."/>
        </authorList>
    </citation>
    <scope>NUCLEOTIDE SEQUENCE</scope>
    <source>
        <strain evidence="1">CBS 606.72</strain>
    </source>
</reference>
<evidence type="ECO:0008006" key="3">
    <source>
        <dbReference type="Google" id="ProtNLM"/>
    </source>
</evidence>
<dbReference type="EMBL" id="JAULSU010000001">
    <property type="protein sequence ID" value="KAK0633156.1"/>
    <property type="molecule type" value="Genomic_DNA"/>
</dbReference>
<sequence length="257" mass="28355">MELEGGWWPERHLQLPTWFSVPAGTSTSSFELKSFFFLSRTSHRQQNDHFLPVMAHHSILPNTRAIILPSALPTPSHGPGGTFTIACSTRLPASPTTCLSVVLNAPEYSKWNPFCRTCIIDSDPIPNPNPSDAPTGPGYLTLGTAFTFGVHMDLKDTSSPRATPLVVSVLERIKDRDERKGWRVAWKMRPTLGIPAWMLKAERVLEFVESEVEGETDYVCWETFYGVLGGVTRVVVGGKLPAAYEGWNEGLRGALGS</sequence>
<evidence type="ECO:0000313" key="2">
    <source>
        <dbReference type="Proteomes" id="UP001175000"/>
    </source>
</evidence>
<name>A0AA40CBY3_9PEZI</name>
<keyword evidence="2" id="KW-1185">Reference proteome</keyword>
<evidence type="ECO:0000313" key="1">
    <source>
        <dbReference type="EMBL" id="KAK0633156.1"/>
    </source>
</evidence>
<gene>
    <name evidence="1" type="ORF">B0T14DRAFT_506003</name>
</gene>
<dbReference type="Proteomes" id="UP001175000">
    <property type="component" value="Unassembled WGS sequence"/>
</dbReference>
<comment type="caution">
    <text evidence="1">The sequence shown here is derived from an EMBL/GenBank/DDBJ whole genome shotgun (WGS) entry which is preliminary data.</text>
</comment>
<proteinExistence type="predicted"/>
<dbReference type="SUPFAM" id="SSF55961">
    <property type="entry name" value="Bet v1-like"/>
    <property type="match status" value="1"/>
</dbReference>
<dbReference type="AlphaFoldDB" id="A0AA40CBY3"/>
<accession>A0AA40CBY3</accession>
<organism evidence="1 2">
    <name type="scientific">Immersiella caudata</name>
    <dbReference type="NCBI Taxonomy" id="314043"/>
    <lineage>
        <taxon>Eukaryota</taxon>
        <taxon>Fungi</taxon>
        <taxon>Dikarya</taxon>
        <taxon>Ascomycota</taxon>
        <taxon>Pezizomycotina</taxon>
        <taxon>Sordariomycetes</taxon>
        <taxon>Sordariomycetidae</taxon>
        <taxon>Sordariales</taxon>
        <taxon>Lasiosphaeriaceae</taxon>
        <taxon>Immersiella</taxon>
    </lineage>
</organism>